<accession>D6X3L1</accession>
<sequence length="142" mass="16502">MDLPLKAQRWRMFKTHVFEIQNMVLEKKPKHFNVDCMTAILRLRSPIRPFVTSICISNPEFRIGIAINSGRFIDVYPKLQVCIRRKQTGIRYCVNLSGCQIQEKYLNVRATKTYLDCLLGAVFSLVRGHADSILETTLQKRK</sequence>
<name>D6X3L1_TRICA</name>
<reference evidence="1 2" key="2">
    <citation type="journal article" date="2010" name="Nucleic Acids Res.">
        <title>BeetleBase in 2010: revisions to provide comprehensive genomic information for Tribolium castaneum.</title>
        <authorList>
            <person name="Kim H.S."/>
            <person name="Murphy T."/>
            <person name="Xia J."/>
            <person name="Caragea D."/>
            <person name="Park Y."/>
            <person name="Beeman R.W."/>
            <person name="Lorenzen M.D."/>
            <person name="Butcher S."/>
            <person name="Manak J.R."/>
            <person name="Brown S.J."/>
        </authorList>
    </citation>
    <scope>GENOME REANNOTATION</scope>
    <source>
        <strain evidence="1 2">Georgia GA2</strain>
    </source>
</reference>
<dbReference type="AlphaFoldDB" id="D6X3L1"/>
<gene>
    <name evidence="1" type="primary">GLEAN_16091</name>
    <name evidence="1" type="ORF">TcasGA2_TC016091</name>
</gene>
<dbReference type="Proteomes" id="UP000007266">
    <property type="component" value="Linkage group 10"/>
</dbReference>
<keyword evidence="2" id="KW-1185">Reference proteome</keyword>
<organism evidence="1 2">
    <name type="scientific">Tribolium castaneum</name>
    <name type="common">Red flour beetle</name>
    <dbReference type="NCBI Taxonomy" id="7070"/>
    <lineage>
        <taxon>Eukaryota</taxon>
        <taxon>Metazoa</taxon>
        <taxon>Ecdysozoa</taxon>
        <taxon>Arthropoda</taxon>
        <taxon>Hexapoda</taxon>
        <taxon>Insecta</taxon>
        <taxon>Pterygota</taxon>
        <taxon>Neoptera</taxon>
        <taxon>Endopterygota</taxon>
        <taxon>Coleoptera</taxon>
        <taxon>Polyphaga</taxon>
        <taxon>Cucujiformia</taxon>
        <taxon>Tenebrionidae</taxon>
        <taxon>Tenebrionidae incertae sedis</taxon>
        <taxon>Tribolium</taxon>
    </lineage>
</organism>
<evidence type="ECO:0000313" key="2">
    <source>
        <dbReference type="Proteomes" id="UP000007266"/>
    </source>
</evidence>
<dbReference type="EMBL" id="KQ971375">
    <property type="protein sequence ID" value="EEZ97643.1"/>
    <property type="molecule type" value="Genomic_DNA"/>
</dbReference>
<proteinExistence type="predicted"/>
<evidence type="ECO:0000313" key="1">
    <source>
        <dbReference type="EMBL" id="EEZ97643.1"/>
    </source>
</evidence>
<reference evidence="1 2" key="1">
    <citation type="journal article" date="2008" name="Nature">
        <title>The genome of the model beetle and pest Tribolium castaneum.</title>
        <authorList>
            <consortium name="Tribolium Genome Sequencing Consortium"/>
            <person name="Richards S."/>
            <person name="Gibbs R.A."/>
            <person name="Weinstock G.M."/>
            <person name="Brown S.J."/>
            <person name="Denell R."/>
            <person name="Beeman R.W."/>
            <person name="Gibbs R."/>
            <person name="Beeman R.W."/>
            <person name="Brown S.J."/>
            <person name="Bucher G."/>
            <person name="Friedrich M."/>
            <person name="Grimmelikhuijzen C.J."/>
            <person name="Klingler M."/>
            <person name="Lorenzen M."/>
            <person name="Richards S."/>
            <person name="Roth S."/>
            <person name="Schroder R."/>
            <person name="Tautz D."/>
            <person name="Zdobnov E.M."/>
            <person name="Muzny D."/>
            <person name="Gibbs R.A."/>
            <person name="Weinstock G.M."/>
            <person name="Attaway T."/>
            <person name="Bell S."/>
            <person name="Buhay C.J."/>
            <person name="Chandrabose M.N."/>
            <person name="Chavez D."/>
            <person name="Clerk-Blankenburg K.P."/>
            <person name="Cree A."/>
            <person name="Dao M."/>
            <person name="Davis C."/>
            <person name="Chacko J."/>
            <person name="Dinh H."/>
            <person name="Dugan-Rocha S."/>
            <person name="Fowler G."/>
            <person name="Garner T.T."/>
            <person name="Garnes J."/>
            <person name="Gnirke A."/>
            <person name="Hawes A."/>
            <person name="Hernandez J."/>
            <person name="Hines S."/>
            <person name="Holder M."/>
            <person name="Hume J."/>
            <person name="Jhangiani S.N."/>
            <person name="Joshi V."/>
            <person name="Khan Z.M."/>
            <person name="Jackson L."/>
            <person name="Kovar C."/>
            <person name="Kowis A."/>
            <person name="Lee S."/>
            <person name="Lewis L.R."/>
            <person name="Margolis J."/>
            <person name="Morgan M."/>
            <person name="Nazareth L.V."/>
            <person name="Nguyen N."/>
            <person name="Okwuonu G."/>
            <person name="Parker D."/>
            <person name="Richards S."/>
            <person name="Ruiz S.J."/>
            <person name="Santibanez J."/>
            <person name="Savard J."/>
            <person name="Scherer S.E."/>
            <person name="Schneider B."/>
            <person name="Sodergren E."/>
            <person name="Tautz D."/>
            <person name="Vattahil S."/>
            <person name="Villasana D."/>
            <person name="White C.S."/>
            <person name="Wright R."/>
            <person name="Park Y."/>
            <person name="Beeman R.W."/>
            <person name="Lord J."/>
            <person name="Oppert B."/>
            <person name="Lorenzen M."/>
            <person name="Brown S."/>
            <person name="Wang L."/>
            <person name="Savard J."/>
            <person name="Tautz D."/>
            <person name="Richards S."/>
            <person name="Weinstock G."/>
            <person name="Gibbs R.A."/>
            <person name="Liu Y."/>
            <person name="Worley K."/>
            <person name="Weinstock G."/>
            <person name="Elsik C.G."/>
            <person name="Reese J.T."/>
            <person name="Elhaik E."/>
            <person name="Landan G."/>
            <person name="Graur D."/>
            <person name="Arensburger P."/>
            <person name="Atkinson P."/>
            <person name="Beeman R.W."/>
            <person name="Beidler J."/>
            <person name="Brown S.J."/>
            <person name="Demuth J.P."/>
            <person name="Drury D.W."/>
            <person name="Du Y.Z."/>
            <person name="Fujiwara H."/>
            <person name="Lorenzen M."/>
            <person name="Maselli V."/>
            <person name="Osanai M."/>
            <person name="Park Y."/>
            <person name="Robertson H.M."/>
            <person name="Tu Z."/>
            <person name="Wang J.J."/>
            <person name="Wang S."/>
            <person name="Richards S."/>
            <person name="Song H."/>
            <person name="Zhang L."/>
            <person name="Sodergren E."/>
            <person name="Werner D."/>
            <person name="Stanke M."/>
            <person name="Morgenstern B."/>
            <person name="Solovyev V."/>
            <person name="Kosarev P."/>
            <person name="Brown G."/>
            <person name="Chen H.C."/>
            <person name="Ermolaeva O."/>
            <person name="Hlavina W."/>
            <person name="Kapustin Y."/>
            <person name="Kiryutin B."/>
            <person name="Kitts P."/>
            <person name="Maglott D."/>
            <person name="Pruitt K."/>
            <person name="Sapojnikov V."/>
            <person name="Souvorov A."/>
            <person name="Mackey A.J."/>
            <person name="Waterhouse R.M."/>
            <person name="Wyder S."/>
            <person name="Zdobnov E.M."/>
            <person name="Zdobnov E.M."/>
            <person name="Wyder S."/>
            <person name="Kriventseva E.V."/>
            <person name="Kadowaki T."/>
            <person name="Bork P."/>
            <person name="Aranda M."/>
            <person name="Bao R."/>
            <person name="Beermann A."/>
            <person name="Berns N."/>
            <person name="Bolognesi R."/>
            <person name="Bonneton F."/>
            <person name="Bopp D."/>
            <person name="Brown S.J."/>
            <person name="Bucher G."/>
            <person name="Butts T."/>
            <person name="Chaumot A."/>
            <person name="Denell R.E."/>
            <person name="Ferrier D.E."/>
            <person name="Friedrich M."/>
            <person name="Gordon C.M."/>
            <person name="Jindra M."/>
            <person name="Klingler M."/>
            <person name="Lan Q."/>
            <person name="Lattorff H.M."/>
            <person name="Laudet V."/>
            <person name="von Levetsow C."/>
            <person name="Liu Z."/>
            <person name="Lutz R."/>
            <person name="Lynch J.A."/>
            <person name="da Fonseca R.N."/>
            <person name="Posnien N."/>
            <person name="Reuter R."/>
            <person name="Roth S."/>
            <person name="Savard J."/>
            <person name="Schinko J.B."/>
            <person name="Schmitt C."/>
            <person name="Schoppmeier M."/>
            <person name="Schroder R."/>
            <person name="Shippy T.D."/>
            <person name="Simonnet F."/>
            <person name="Marques-Souza H."/>
            <person name="Tautz D."/>
            <person name="Tomoyasu Y."/>
            <person name="Trauner J."/>
            <person name="Van der Zee M."/>
            <person name="Vervoort M."/>
            <person name="Wittkopp N."/>
            <person name="Wimmer E.A."/>
            <person name="Yang X."/>
            <person name="Jones A.K."/>
            <person name="Sattelle D.B."/>
            <person name="Ebert P.R."/>
            <person name="Nelson D."/>
            <person name="Scott J.G."/>
            <person name="Beeman R.W."/>
            <person name="Muthukrishnan S."/>
            <person name="Kramer K.J."/>
            <person name="Arakane Y."/>
            <person name="Beeman R.W."/>
            <person name="Zhu Q."/>
            <person name="Hogenkamp D."/>
            <person name="Dixit R."/>
            <person name="Oppert B."/>
            <person name="Jiang H."/>
            <person name="Zou Z."/>
            <person name="Marshall J."/>
            <person name="Elpidina E."/>
            <person name="Vinokurov K."/>
            <person name="Oppert C."/>
            <person name="Zou Z."/>
            <person name="Evans J."/>
            <person name="Lu Z."/>
            <person name="Zhao P."/>
            <person name="Sumathipala N."/>
            <person name="Altincicek B."/>
            <person name="Vilcinskas A."/>
            <person name="Williams M."/>
            <person name="Hultmark D."/>
            <person name="Hetru C."/>
            <person name="Jiang H."/>
            <person name="Grimmelikhuijzen C.J."/>
            <person name="Hauser F."/>
            <person name="Cazzamali G."/>
            <person name="Williamson M."/>
            <person name="Park Y."/>
            <person name="Li B."/>
            <person name="Tanaka Y."/>
            <person name="Predel R."/>
            <person name="Neupert S."/>
            <person name="Schachtner J."/>
            <person name="Verleyen P."/>
            <person name="Raible F."/>
            <person name="Bork P."/>
            <person name="Friedrich M."/>
            <person name="Walden K.K."/>
            <person name="Robertson H.M."/>
            <person name="Angeli S."/>
            <person name="Foret S."/>
            <person name="Bucher G."/>
            <person name="Schuetz S."/>
            <person name="Maleszka R."/>
            <person name="Wimmer E.A."/>
            <person name="Beeman R.W."/>
            <person name="Lorenzen M."/>
            <person name="Tomoyasu Y."/>
            <person name="Miller S.C."/>
            <person name="Grossmann D."/>
            <person name="Bucher G."/>
        </authorList>
    </citation>
    <scope>NUCLEOTIDE SEQUENCE [LARGE SCALE GENOMIC DNA]</scope>
    <source>
        <strain evidence="1 2">Georgia GA2</strain>
    </source>
</reference>
<protein>
    <submittedName>
        <fullName evidence="1">Uncharacterized protein</fullName>
    </submittedName>
</protein>
<dbReference type="HOGENOM" id="CLU_1818290_0_0_1"/>